<evidence type="ECO:0000313" key="6">
    <source>
        <dbReference type="Proteomes" id="UP000756346"/>
    </source>
</evidence>
<dbReference type="PANTHER" id="PTHR43248">
    <property type="entry name" value="2-SUCCINYL-6-HYDROXY-2,4-CYCLOHEXADIENE-1-CARBOXYLATE SYNTHASE"/>
    <property type="match status" value="1"/>
</dbReference>
<feature type="domain" description="Peptidase S33 tripeptidyl aminopeptidase-like C-terminal" evidence="4">
    <location>
        <begin position="443"/>
        <end position="522"/>
    </location>
</feature>
<dbReference type="PANTHER" id="PTHR43248:SF25">
    <property type="entry name" value="AB HYDROLASE-1 DOMAIN-CONTAINING PROTEIN-RELATED"/>
    <property type="match status" value="1"/>
</dbReference>
<dbReference type="InterPro" id="IPR051601">
    <property type="entry name" value="Serine_prot/Carboxylest_S33"/>
</dbReference>
<dbReference type="SUPFAM" id="SSF53474">
    <property type="entry name" value="alpha/beta-Hydrolases"/>
    <property type="match status" value="1"/>
</dbReference>
<dbReference type="InterPro" id="IPR029058">
    <property type="entry name" value="AB_hydrolase_fold"/>
</dbReference>
<dbReference type="Gene3D" id="3.40.50.1820">
    <property type="entry name" value="alpha/beta hydrolase"/>
    <property type="match status" value="1"/>
</dbReference>
<comment type="caution">
    <text evidence="5">The sequence shown here is derived from an EMBL/GenBank/DDBJ whole genome shotgun (WGS) entry which is preliminary data.</text>
</comment>
<evidence type="ECO:0000256" key="1">
    <source>
        <dbReference type="ARBA" id="ARBA00010088"/>
    </source>
</evidence>
<dbReference type="InterPro" id="IPR013595">
    <property type="entry name" value="Pept_S33_TAP-like_C"/>
</dbReference>
<proteinExistence type="inferred from homology"/>
<protein>
    <recommendedName>
        <fullName evidence="4">Peptidase S33 tripeptidyl aminopeptidase-like C-terminal domain-containing protein</fullName>
    </recommendedName>
</protein>
<accession>A0A9P8XYN2</accession>
<feature type="chain" id="PRO_5040451594" description="Peptidase S33 tripeptidyl aminopeptidase-like C-terminal domain-containing protein" evidence="3">
    <location>
        <begin position="21"/>
        <end position="531"/>
    </location>
</feature>
<dbReference type="RefSeq" id="XP_046007636.1">
    <property type="nucleotide sequence ID" value="XM_046162307.1"/>
</dbReference>
<keyword evidence="2" id="KW-0378">Hydrolase</keyword>
<feature type="signal peptide" evidence="3">
    <location>
        <begin position="1"/>
        <end position="20"/>
    </location>
</feature>
<sequence length="531" mass="57072">MHRRCLGLALMASVGCKAACQTGPTMVHSFEDITSSTNITWTPCFDNFLCTKLQVPLDYANTSLGTTDVAFVKLPGKNATADTPNIVFIMGGPGGSGIDMLVSDPDRPRAIFGEQYNIVSFDPRGINNSGQTLDCFSGNDAARETFIGLHSTGTTNTSTESLQEQFYSSPIYADSCEAAMVTANSPHAYYVTTPAVARDLLAYTEAEVTACGQNPQDAKLWAYAVSYGTVTGATFATLFPERVGRLVLDGVMNAEQYYDNVWLDSMDQTDAAVEYFAETCHAAGADVCPFWGPSAEDILGRLDRLIEQLRDHPVPISGVQEGQLPTMVTYADIKALLFAAVYTPPESFPGMAETLFQVESGNASALAGTYAGLAAGKTDPGRQIQCADAARRNKMATIEQFAQYVEATTSRSRYVGDVWPMALDGVLCSALRPELPESMLMQEPIGAFEKPTAFPIMVASNTVDPLTPLNVAKTTSALFKDAVLVQQQGVGHTVVGLSGSTCYFTHLQMYFAGIVPPANVTCPQEHIPFKQ</sequence>
<keyword evidence="6" id="KW-1185">Reference proteome</keyword>
<dbReference type="AlphaFoldDB" id="A0A9P8XYN2"/>
<dbReference type="Pfam" id="PF08386">
    <property type="entry name" value="Abhydrolase_4"/>
    <property type="match status" value="1"/>
</dbReference>
<evidence type="ECO:0000256" key="3">
    <source>
        <dbReference type="SAM" id="SignalP"/>
    </source>
</evidence>
<name>A0A9P8XYN2_9PEZI</name>
<dbReference type="EMBL" id="JAGTJQ010000010">
    <property type="protein sequence ID" value="KAH7021435.1"/>
    <property type="molecule type" value="Genomic_DNA"/>
</dbReference>
<dbReference type="GO" id="GO:0016787">
    <property type="term" value="F:hydrolase activity"/>
    <property type="evidence" value="ECO:0007669"/>
    <property type="project" value="UniProtKB-KW"/>
</dbReference>
<dbReference type="OrthoDB" id="425534at2759"/>
<evidence type="ECO:0000256" key="2">
    <source>
        <dbReference type="ARBA" id="ARBA00022801"/>
    </source>
</evidence>
<dbReference type="GeneID" id="70191853"/>
<dbReference type="Proteomes" id="UP000756346">
    <property type="component" value="Unassembled WGS sequence"/>
</dbReference>
<organism evidence="5 6">
    <name type="scientific">Microdochium trichocladiopsis</name>
    <dbReference type="NCBI Taxonomy" id="1682393"/>
    <lineage>
        <taxon>Eukaryota</taxon>
        <taxon>Fungi</taxon>
        <taxon>Dikarya</taxon>
        <taxon>Ascomycota</taxon>
        <taxon>Pezizomycotina</taxon>
        <taxon>Sordariomycetes</taxon>
        <taxon>Xylariomycetidae</taxon>
        <taxon>Xylariales</taxon>
        <taxon>Microdochiaceae</taxon>
        <taxon>Microdochium</taxon>
    </lineage>
</organism>
<dbReference type="PROSITE" id="PS51257">
    <property type="entry name" value="PROKAR_LIPOPROTEIN"/>
    <property type="match status" value="1"/>
</dbReference>
<reference evidence="5" key="1">
    <citation type="journal article" date="2021" name="Nat. Commun.">
        <title>Genetic determinants of endophytism in the Arabidopsis root mycobiome.</title>
        <authorList>
            <person name="Mesny F."/>
            <person name="Miyauchi S."/>
            <person name="Thiergart T."/>
            <person name="Pickel B."/>
            <person name="Atanasova L."/>
            <person name="Karlsson M."/>
            <person name="Huettel B."/>
            <person name="Barry K.W."/>
            <person name="Haridas S."/>
            <person name="Chen C."/>
            <person name="Bauer D."/>
            <person name="Andreopoulos W."/>
            <person name="Pangilinan J."/>
            <person name="LaButti K."/>
            <person name="Riley R."/>
            <person name="Lipzen A."/>
            <person name="Clum A."/>
            <person name="Drula E."/>
            <person name="Henrissat B."/>
            <person name="Kohler A."/>
            <person name="Grigoriev I.V."/>
            <person name="Martin F.M."/>
            <person name="Hacquard S."/>
        </authorList>
    </citation>
    <scope>NUCLEOTIDE SEQUENCE</scope>
    <source>
        <strain evidence="5">MPI-CAGE-CH-0230</strain>
    </source>
</reference>
<evidence type="ECO:0000259" key="4">
    <source>
        <dbReference type="Pfam" id="PF08386"/>
    </source>
</evidence>
<keyword evidence="3" id="KW-0732">Signal</keyword>
<comment type="similarity">
    <text evidence="1">Belongs to the peptidase S33 family.</text>
</comment>
<gene>
    <name evidence="5" type="ORF">B0I36DRAFT_425100</name>
</gene>
<evidence type="ECO:0000313" key="5">
    <source>
        <dbReference type="EMBL" id="KAH7021435.1"/>
    </source>
</evidence>